<feature type="domain" description="Dynein heavy chain coiled coil stalk" evidence="3">
    <location>
        <begin position="203"/>
        <end position="445"/>
    </location>
</feature>
<name>A0A8S3RIK6_MYTED</name>
<dbReference type="Pfam" id="PF12780">
    <property type="entry name" value="AAA_8"/>
    <property type="match status" value="1"/>
</dbReference>
<evidence type="ECO:0000313" key="5">
    <source>
        <dbReference type="EMBL" id="CAG2206597.1"/>
    </source>
</evidence>
<protein>
    <submittedName>
        <fullName evidence="5">DNAH</fullName>
    </submittedName>
</protein>
<dbReference type="SUPFAM" id="SSF52540">
    <property type="entry name" value="P-loop containing nucleoside triphosphate hydrolases"/>
    <property type="match status" value="1"/>
</dbReference>
<dbReference type="AlphaFoldDB" id="A0A8S3RIK6"/>
<dbReference type="FunFam" id="1.20.920.20:FF:000003">
    <property type="entry name" value="Dynein axonemal heavy chain 17"/>
    <property type="match status" value="1"/>
</dbReference>
<accession>A0A8S3RIK6</accession>
<dbReference type="Proteomes" id="UP000683360">
    <property type="component" value="Unassembled WGS sequence"/>
</dbReference>
<evidence type="ECO:0000259" key="4">
    <source>
        <dbReference type="Pfam" id="PF12780"/>
    </source>
</evidence>
<dbReference type="PANTHER" id="PTHR45703:SF8">
    <property type="entry name" value="DYNEINS HEAVY CHAIN"/>
    <property type="match status" value="1"/>
</dbReference>
<dbReference type="InterPro" id="IPR024317">
    <property type="entry name" value="Dynein_heavy_chain_D4_dom"/>
</dbReference>
<dbReference type="InterPro" id="IPR026983">
    <property type="entry name" value="DHC"/>
</dbReference>
<dbReference type="PANTHER" id="PTHR45703">
    <property type="entry name" value="DYNEIN HEAVY CHAIN"/>
    <property type="match status" value="1"/>
</dbReference>
<dbReference type="GO" id="GO:0030286">
    <property type="term" value="C:dynein complex"/>
    <property type="evidence" value="ECO:0007669"/>
    <property type="project" value="InterPro"/>
</dbReference>
<evidence type="ECO:0000313" key="6">
    <source>
        <dbReference type="Proteomes" id="UP000683360"/>
    </source>
</evidence>
<evidence type="ECO:0000256" key="1">
    <source>
        <dbReference type="ARBA" id="ARBA00008887"/>
    </source>
</evidence>
<comment type="similarity">
    <text evidence="1">Belongs to the dynein heavy chain family.</text>
</comment>
<organism evidence="5 6">
    <name type="scientific">Mytilus edulis</name>
    <name type="common">Blue mussel</name>
    <dbReference type="NCBI Taxonomy" id="6550"/>
    <lineage>
        <taxon>Eukaryota</taxon>
        <taxon>Metazoa</taxon>
        <taxon>Spiralia</taxon>
        <taxon>Lophotrochozoa</taxon>
        <taxon>Mollusca</taxon>
        <taxon>Bivalvia</taxon>
        <taxon>Autobranchia</taxon>
        <taxon>Pteriomorphia</taxon>
        <taxon>Mytilida</taxon>
        <taxon>Mytiloidea</taxon>
        <taxon>Mytilidae</taxon>
        <taxon>Mytilinae</taxon>
        <taxon>Mytilus</taxon>
    </lineage>
</organism>
<gene>
    <name evidence="5" type="ORF">MEDL_20901</name>
</gene>
<sequence>MLYIKTGLKNANMMFLMTDAQVADEKFLVLINDLLASGEIPDLFPDDEFDNVIASIRNEVRATGLEDSRDNCWKYFIDKVRRTLKVVLCFSPVGSTLRVRSRKFPAITNCTSIDVFHEWPLEALNSVSARFLEDMELLSDDMRESVSKFMGYVHQSVNETSQQYLQNERRYNYTTPKSFLEQIKLYQNLLTKKNDELQKKIIRLENGIEKLRSTATQVDDLKAKLAAQEVELGQKTDETNKLLAVVGSDTERVSTEKAIADEEEKKVQKINEDVSKKQQDCQRDLSKAEPALKAAEQALNTLNKNNLTELKSFSSPPPAVVNVVAAVMCLLAPGGRVPKDKSWKMAKATMMNKIDLFLENLINYDKDHVHENCQRAVEPYWVDPEFDPDLVKGKSFAASGLCSWVINIMRYYKVYCAVEPKRMALEGANAELSAAKHKLKAITQK</sequence>
<dbReference type="Pfam" id="PF12777">
    <property type="entry name" value="MT"/>
    <property type="match status" value="1"/>
</dbReference>
<dbReference type="Gene3D" id="1.20.920.20">
    <property type="match status" value="1"/>
</dbReference>
<dbReference type="GO" id="GO:0045505">
    <property type="term" value="F:dynein intermediate chain binding"/>
    <property type="evidence" value="ECO:0007669"/>
    <property type="project" value="InterPro"/>
</dbReference>
<dbReference type="OrthoDB" id="10251809at2759"/>
<comment type="caution">
    <text evidence="5">The sequence shown here is derived from an EMBL/GenBank/DDBJ whole genome shotgun (WGS) entry which is preliminary data.</text>
</comment>
<feature type="coiled-coil region" evidence="2">
    <location>
        <begin position="187"/>
        <end position="280"/>
    </location>
</feature>
<dbReference type="InterPro" id="IPR027417">
    <property type="entry name" value="P-loop_NTPase"/>
</dbReference>
<keyword evidence="2" id="KW-0175">Coiled coil</keyword>
<evidence type="ECO:0000259" key="3">
    <source>
        <dbReference type="Pfam" id="PF12777"/>
    </source>
</evidence>
<dbReference type="EMBL" id="CAJPWZ010001055">
    <property type="protein sequence ID" value="CAG2206597.1"/>
    <property type="molecule type" value="Genomic_DNA"/>
</dbReference>
<feature type="domain" description="Dynein heavy chain AAA module D4" evidence="4">
    <location>
        <begin position="2"/>
        <end position="189"/>
    </location>
</feature>
<proteinExistence type="inferred from homology"/>
<keyword evidence="6" id="KW-1185">Reference proteome</keyword>
<dbReference type="GO" id="GO:0007018">
    <property type="term" value="P:microtubule-based movement"/>
    <property type="evidence" value="ECO:0007669"/>
    <property type="project" value="InterPro"/>
</dbReference>
<dbReference type="GO" id="GO:0051959">
    <property type="term" value="F:dynein light intermediate chain binding"/>
    <property type="evidence" value="ECO:0007669"/>
    <property type="project" value="InterPro"/>
</dbReference>
<dbReference type="Gene3D" id="3.40.50.300">
    <property type="entry name" value="P-loop containing nucleotide triphosphate hydrolases"/>
    <property type="match status" value="1"/>
</dbReference>
<evidence type="ECO:0000256" key="2">
    <source>
        <dbReference type="SAM" id="Coils"/>
    </source>
</evidence>
<dbReference type="InterPro" id="IPR024743">
    <property type="entry name" value="Dynein_HC_stalk"/>
</dbReference>
<reference evidence="5" key="1">
    <citation type="submission" date="2021-03" db="EMBL/GenBank/DDBJ databases">
        <authorList>
            <person name="Bekaert M."/>
        </authorList>
    </citation>
    <scope>NUCLEOTIDE SEQUENCE</scope>
</reference>